<name>A0A177CD35_9PLEO</name>
<protein>
    <submittedName>
        <fullName evidence="2">Uncharacterized protein</fullName>
    </submittedName>
</protein>
<evidence type="ECO:0000313" key="2">
    <source>
        <dbReference type="EMBL" id="OAG04709.1"/>
    </source>
</evidence>
<dbReference type="EMBL" id="KV441553">
    <property type="protein sequence ID" value="OAG04709.1"/>
    <property type="molecule type" value="Genomic_DNA"/>
</dbReference>
<feature type="compositionally biased region" description="Pro residues" evidence="1">
    <location>
        <begin position="46"/>
        <end position="56"/>
    </location>
</feature>
<dbReference type="GeneID" id="28766454"/>
<dbReference type="RefSeq" id="XP_018035074.1">
    <property type="nucleotide sequence ID" value="XM_018182968.1"/>
</dbReference>
<dbReference type="Proteomes" id="UP000077069">
    <property type="component" value="Unassembled WGS sequence"/>
</dbReference>
<dbReference type="AlphaFoldDB" id="A0A177CD35"/>
<proteinExistence type="predicted"/>
<reference evidence="2 3" key="1">
    <citation type="submission" date="2016-05" db="EMBL/GenBank/DDBJ databases">
        <title>Comparative analysis of secretome profiles of manganese(II)-oxidizing ascomycete fungi.</title>
        <authorList>
            <consortium name="DOE Joint Genome Institute"/>
            <person name="Zeiner C.A."/>
            <person name="Purvine S.O."/>
            <person name="Zink E.M."/>
            <person name="Wu S."/>
            <person name="Pasa-Tolic L."/>
            <person name="Chaput D.L."/>
            <person name="Haridas S."/>
            <person name="Grigoriev I.V."/>
            <person name="Santelli C.M."/>
            <person name="Hansel C.M."/>
        </authorList>
    </citation>
    <scope>NUCLEOTIDE SEQUENCE [LARGE SCALE GENOMIC DNA]</scope>
    <source>
        <strain evidence="2 3">AP3s5-JAC2a</strain>
    </source>
</reference>
<organism evidence="2 3">
    <name type="scientific">Paraphaeosphaeria sporulosa</name>
    <dbReference type="NCBI Taxonomy" id="1460663"/>
    <lineage>
        <taxon>Eukaryota</taxon>
        <taxon>Fungi</taxon>
        <taxon>Dikarya</taxon>
        <taxon>Ascomycota</taxon>
        <taxon>Pezizomycotina</taxon>
        <taxon>Dothideomycetes</taxon>
        <taxon>Pleosporomycetidae</taxon>
        <taxon>Pleosporales</taxon>
        <taxon>Massarineae</taxon>
        <taxon>Didymosphaeriaceae</taxon>
        <taxon>Paraphaeosphaeria</taxon>
    </lineage>
</organism>
<sequence length="79" mass="8614">MAILKALLSYPVDVDSDVRQVSIDEMASLDFHDLVVLREKSRDEPPSPPPQPPPSPSGWSRPSDPDMVSMGSACTFTSE</sequence>
<gene>
    <name evidence="2" type="ORF">CC84DRAFT_1218137</name>
</gene>
<keyword evidence="3" id="KW-1185">Reference proteome</keyword>
<dbReference type="InParanoid" id="A0A177CD35"/>
<feature type="region of interest" description="Disordered" evidence="1">
    <location>
        <begin position="39"/>
        <end position="79"/>
    </location>
</feature>
<evidence type="ECO:0000256" key="1">
    <source>
        <dbReference type="SAM" id="MobiDB-lite"/>
    </source>
</evidence>
<evidence type="ECO:0000313" key="3">
    <source>
        <dbReference type="Proteomes" id="UP000077069"/>
    </source>
</evidence>
<accession>A0A177CD35</accession>